<evidence type="ECO:0000313" key="2">
    <source>
        <dbReference type="EMBL" id="GAA3104827.1"/>
    </source>
</evidence>
<protein>
    <submittedName>
        <fullName evidence="2">Uncharacterized protein</fullName>
    </submittedName>
</protein>
<feature type="region of interest" description="Disordered" evidence="1">
    <location>
        <begin position="48"/>
        <end position="69"/>
    </location>
</feature>
<reference evidence="3" key="1">
    <citation type="journal article" date="2019" name="Int. J. Syst. Evol. Microbiol.">
        <title>The Global Catalogue of Microorganisms (GCM) 10K type strain sequencing project: providing services to taxonomists for standard genome sequencing and annotation.</title>
        <authorList>
            <consortium name="The Broad Institute Genomics Platform"/>
            <consortium name="The Broad Institute Genome Sequencing Center for Infectious Disease"/>
            <person name="Wu L."/>
            <person name="Ma J."/>
        </authorList>
    </citation>
    <scope>NUCLEOTIDE SEQUENCE [LARGE SCALE GENOMIC DNA]</scope>
    <source>
        <strain evidence="3">JCM 9092</strain>
    </source>
</reference>
<gene>
    <name evidence="2" type="ORF">GCM10010449_29860</name>
</gene>
<organism evidence="2 3">
    <name type="scientific">Streptomyces rectiviolaceus</name>
    <dbReference type="NCBI Taxonomy" id="332591"/>
    <lineage>
        <taxon>Bacteria</taxon>
        <taxon>Bacillati</taxon>
        <taxon>Actinomycetota</taxon>
        <taxon>Actinomycetes</taxon>
        <taxon>Kitasatosporales</taxon>
        <taxon>Streptomycetaceae</taxon>
        <taxon>Streptomyces</taxon>
    </lineage>
</organism>
<evidence type="ECO:0000313" key="3">
    <source>
        <dbReference type="Proteomes" id="UP001501637"/>
    </source>
</evidence>
<feature type="region of interest" description="Disordered" evidence="1">
    <location>
        <begin position="1"/>
        <end position="34"/>
    </location>
</feature>
<evidence type="ECO:0000256" key="1">
    <source>
        <dbReference type="SAM" id="MobiDB-lite"/>
    </source>
</evidence>
<proteinExistence type="predicted"/>
<name>A0ABP6MFW0_9ACTN</name>
<sequence>MQRTADRAAPNAPNRLEGTPSCQALVVGPPHTHAGGVPADAAVFLSDYEDDEIRRRNTRRPATDGQARD</sequence>
<comment type="caution">
    <text evidence="2">The sequence shown here is derived from an EMBL/GenBank/DDBJ whole genome shotgun (WGS) entry which is preliminary data.</text>
</comment>
<dbReference type="EMBL" id="BAAAUG010000042">
    <property type="protein sequence ID" value="GAA3104827.1"/>
    <property type="molecule type" value="Genomic_DNA"/>
</dbReference>
<dbReference type="Proteomes" id="UP001501637">
    <property type="component" value="Unassembled WGS sequence"/>
</dbReference>
<accession>A0ABP6MFW0</accession>
<keyword evidence="3" id="KW-1185">Reference proteome</keyword>